<dbReference type="AlphaFoldDB" id="A0A4Y7INP3"/>
<organism evidence="1 2">
    <name type="scientific">Papaver somniferum</name>
    <name type="common">Opium poppy</name>
    <dbReference type="NCBI Taxonomy" id="3469"/>
    <lineage>
        <taxon>Eukaryota</taxon>
        <taxon>Viridiplantae</taxon>
        <taxon>Streptophyta</taxon>
        <taxon>Embryophyta</taxon>
        <taxon>Tracheophyta</taxon>
        <taxon>Spermatophyta</taxon>
        <taxon>Magnoliopsida</taxon>
        <taxon>Ranunculales</taxon>
        <taxon>Papaveraceae</taxon>
        <taxon>Papaveroideae</taxon>
        <taxon>Papaver</taxon>
    </lineage>
</organism>
<name>A0A4Y7INP3_PAPSO</name>
<dbReference type="Proteomes" id="UP000316621">
    <property type="component" value="Chromosome 2"/>
</dbReference>
<gene>
    <name evidence="1" type="ORF">C5167_018719</name>
</gene>
<protein>
    <submittedName>
        <fullName evidence="1">Uncharacterized protein</fullName>
    </submittedName>
</protein>
<evidence type="ECO:0000313" key="2">
    <source>
        <dbReference type="Proteomes" id="UP000316621"/>
    </source>
</evidence>
<dbReference type="Gramene" id="RZC50297">
    <property type="protein sequence ID" value="RZC50297"/>
    <property type="gene ID" value="C5167_018719"/>
</dbReference>
<dbReference type="EMBL" id="CM010716">
    <property type="protein sequence ID" value="RZC50297.1"/>
    <property type="molecule type" value="Genomic_DNA"/>
</dbReference>
<proteinExistence type="predicted"/>
<evidence type="ECO:0000313" key="1">
    <source>
        <dbReference type="EMBL" id="RZC50297.1"/>
    </source>
</evidence>
<keyword evidence="2" id="KW-1185">Reference proteome</keyword>
<reference evidence="1 2" key="1">
    <citation type="journal article" date="2018" name="Science">
        <title>The opium poppy genome and morphinan production.</title>
        <authorList>
            <person name="Guo L."/>
            <person name="Winzer T."/>
            <person name="Yang X."/>
            <person name="Li Y."/>
            <person name="Ning Z."/>
            <person name="He Z."/>
            <person name="Teodor R."/>
            <person name="Lu Y."/>
            <person name="Bowser T.A."/>
            <person name="Graham I.A."/>
            <person name="Ye K."/>
        </authorList>
    </citation>
    <scope>NUCLEOTIDE SEQUENCE [LARGE SCALE GENOMIC DNA]</scope>
    <source>
        <strain evidence="2">cv. HN1</strain>
        <tissue evidence="1">Leaves</tissue>
    </source>
</reference>
<sequence length="125" mass="15037">MSDEVDYERIARESIAYRRSPTQEQKDRDTRVFGKIRKRKPYNFESFSKRLKYHNRHCPEALWNEIAISDDKERYIKELRRQHQEKLSRRLHRETAKRLGVTMPLDDLADVITPVTAATKNNQHL</sequence>
<accession>A0A4Y7INP3</accession>